<dbReference type="OrthoDB" id="58416at2759"/>
<evidence type="ECO:0008006" key="3">
    <source>
        <dbReference type="Google" id="ProtNLM"/>
    </source>
</evidence>
<name>A0A6A6S702_9PLEO</name>
<accession>A0A6A6S702</accession>
<dbReference type="InterPro" id="IPR053206">
    <property type="entry name" value="Dimeric_xanthone_biosynth"/>
</dbReference>
<dbReference type="PANTHER" id="PTHR38048">
    <property type="entry name" value="EXPRESSED PROTEIN"/>
    <property type="match status" value="1"/>
</dbReference>
<dbReference type="EMBL" id="MU006782">
    <property type="protein sequence ID" value="KAF2641954.1"/>
    <property type="molecule type" value="Genomic_DNA"/>
</dbReference>
<gene>
    <name evidence="1" type="ORF">P280DRAFT_489333</name>
</gene>
<dbReference type="Proteomes" id="UP000799753">
    <property type="component" value="Unassembled WGS sequence"/>
</dbReference>
<dbReference type="PANTHER" id="PTHR38048:SF2">
    <property type="entry name" value="HEMERYTHRIN-LIKE DOMAIN-CONTAINING PROTEIN"/>
    <property type="match status" value="1"/>
</dbReference>
<keyword evidence="2" id="KW-1185">Reference proteome</keyword>
<evidence type="ECO:0000313" key="1">
    <source>
        <dbReference type="EMBL" id="KAF2641954.1"/>
    </source>
</evidence>
<sequence length="247" mass="27445">MPPHHDWETTPIPLIPTPYHLTRAPDQYTSAASDLALLHNTLIRALNSIYIQAPHVPVPQYANFVKYSLAAHAALTAHTRFEQALFSPEPEHAPAEPGLVDATDGEQRRGFVVGVAAWGNWLRSIGERKNNFSGDMCVALMDDFVASVARHFRDGVEMVRVGEKKRVVAARKREIGRFLGGLGKRSVLPVVCLNHDDDFEGGWHGFPPVPAVVRWVWRNFGRLDAEVWGFSCVGFDGKARALRYGGE</sequence>
<reference evidence="1" key="1">
    <citation type="journal article" date="2020" name="Stud. Mycol.">
        <title>101 Dothideomycetes genomes: a test case for predicting lifestyles and emergence of pathogens.</title>
        <authorList>
            <person name="Haridas S."/>
            <person name="Albert R."/>
            <person name="Binder M."/>
            <person name="Bloem J."/>
            <person name="Labutti K."/>
            <person name="Salamov A."/>
            <person name="Andreopoulos B."/>
            <person name="Baker S."/>
            <person name="Barry K."/>
            <person name="Bills G."/>
            <person name="Bluhm B."/>
            <person name="Cannon C."/>
            <person name="Castanera R."/>
            <person name="Culley D."/>
            <person name="Daum C."/>
            <person name="Ezra D."/>
            <person name="Gonzalez J."/>
            <person name="Henrissat B."/>
            <person name="Kuo A."/>
            <person name="Liang C."/>
            <person name="Lipzen A."/>
            <person name="Lutzoni F."/>
            <person name="Magnuson J."/>
            <person name="Mondo S."/>
            <person name="Nolan M."/>
            <person name="Ohm R."/>
            <person name="Pangilinan J."/>
            <person name="Park H.-J."/>
            <person name="Ramirez L."/>
            <person name="Alfaro M."/>
            <person name="Sun H."/>
            <person name="Tritt A."/>
            <person name="Yoshinaga Y."/>
            <person name="Zwiers L.-H."/>
            <person name="Turgeon B."/>
            <person name="Goodwin S."/>
            <person name="Spatafora J."/>
            <person name="Crous P."/>
            <person name="Grigoriev I."/>
        </authorList>
    </citation>
    <scope>NUCLEOTIDE SEQUENCE</scope>
    <source>
        <strain evidence="1">CBS 473.64</strain>
    </source>
</reference>
<dbReference type="AlphaFoldDB" id="A0A6A6S702"/>
<proteinExistence type="predicted"/>
<evidence type="ECO:0000313" key="2">
    <source>
        <dbReference type="Proteomes" id="UP000799753"/>
    </source>
</evidence>
<protein>
    <recommendedName>
        <fullName evidence="3">Hemerythrin-like domain-containing protein</fullName>
    </recommendedName>
</protein>
<organism evidence="1 2">
    <name type="scientific">Massarina eburnea CBS 473.64</name>
    <dbReference type="NCBI Taxonomy" id="1395130"/>
    <lineage>
        <taxon>Eukaryota</taxon>
        <taxon>Fungi</taxon>
        <taxon>Dikarya</taxon>
        <taxon>Ascomycota</taxon>
        <taxon>Pezizomycotina</taxon>
        <taxon>Dothideomycetes</taxon>
        <taxon>Pleosporomycetidae</taxon>
        <taxon>Pleosporales</taxon>
        <taxon>Massarineae</taxon>
        <taxon>Massarinaceae</taxon>
        <taxon>Massarina</taxon>
    </lineage>
</organism>